<dbReference type="Proteomes" id="UP000824782">
    <property type="component" value="Unassembled WGS sequence"/>
</dbReference>
<protein>
    <submittedName>
        <fullName evidence="1">Uncharacterized protein</fullName>
    </submittedName>
</protein>
<gene>
    <name evidence="1" type="ORF">GDO81_005286</name>
</gene>
<comment type="caution">
    <text evidence="1">The sequence shown here is derived from an EMBL/GenBank/DDBJ whole genome shotgun (WGS) entry which is preliminary data.</text>
</comment>
<keyword evidence="2" id="KW-1185">Reference proteome</keyword>
<organism evidence="1 2">
    <name type="scientific">Engystomops pustulosus</name>
    <name type="common">Tungara frog</name>
    <name type="synonym">Physalaemus pustulosus</name>
    <dbReference type="NCBI Taxonomy" id="76066"/>
    <lineage>
        <taxon>Eukaryota</taxon>
        <taxon>Metazoa</taxon>
        <taxon>Chordata</taxon>
        <taxon>Craniata</taxon>
        <taxon>Vertebrata</taxon>
        <taxon>Euteleostomi</taxon>
        <taxon>Amphibia</taxon>
        <taxon>Batrachia</taxon>
        <taxon>Anura</taxon>
        <taxon>Neobatrachia</taxon>
        <taxon>Hyloidea</taxon>
        <taxon>Leptodactylidae</taxon>
        <taxon>Leiuperinae</taxon>
        <taxon>Engystomops</taxon>
    </lineage>
</organism>
<proteinExistence type="predicted"/>
<sequence>MSEPVISSSGGDWSSNALSNNVMVQLLTALLTFQNNVLQERTCTETMAHKVMFLNTVYGKRDKVITTRRKTTKISPTAFVTLL</sequence>
<dbReference type="AlphaFoldDB" id="A0AAV7CMA6"/>
<accession>A0AAV7CMA6</accession>
<name>A0AAV7CMA6_ENGPU</name>
<evidence type="ECO:0000313" key="2">
    <source>
        <dbReference type="Proteomes" id="UP000824782"/>
    </source>
</evidence>
<evidence type="ECO:0000313" key="1">
    <source>
        <dbReference type="EMBL" id="KAG8586179.1"/>
    </source>
</evidence>
<dbReference type="EMBL" id="WNYA01000002">
    <property type="protein sequence ID" value="KAG8586179.1"/>
    <property type="molecule type" value="Genomic_DNA"/>
</dbReference>
<reference evidence="1" key="1">
    <citation type="thesis" date="2020" institute="ProQuest LLC" country="789 East Eisenhower Parkway, Ann Arbor, MI, USA">
        <title>Comparative Genomics and Chromosome Evolution.</title>
        <authorList>
            <person name="Mudd A.B."/>
        </authorList>
    </citation>
    <scope>NUCLEOTIDE SEQUENCE</scope>
    <source>
        <strain evidence="1">237g6f4</strain>
        <tissue evidence="1">Blood</tissue>
    </source>
</reference>